<organism evidence="1 2">
    <name type="scientific">Microcystis phage LMM01</name>
    <dbReference type="NCBI Taxonomy" id="2856824"/>
    <lineage>
        <taxon>Viruses</taxon>
        <taxon>Duplodnaviria</taxon>
        <taxon>Heunggongvirae</taxon>
        <taxon>Uroviricota</taxon>
        <taxon>Caudoviricetes</taxon>
        <taxon>Fukuivirus</taxon>
        <taxon>Fukuivirus LMM01</taxon>
    </lineage>
</organism>
<proteinExistence type="predicted"/>
<accession>A0A7N1</accession>
<dbReference type="RefSeq" id="YP_851131.1">
    <property type="nucleotide sequence ID" value="NC_008562.1"/>
</dbReference>
<dbReference type="KEGG" id="vg:4484390"/>
<keyword evidence="2" id="KW-1185">Reference proteome</keyword>
<evidence type="ECO:0000313" key="2">
    <source>
        <dbReference type="Proteomes" id="UP000001249"/>
    </source>
</evidence>
<name>A0A7N1_9CAUD</name>
<reference evidence="2" key="1">
    <citation type="journal article" date="2008" name="J. Bacteriol.">
        <title>Ma-LMM01 infecting toxic Microcystis aeruginosa illuminates diverse cyanophage genome strategies.</title>
        <authorList>
            <person name="Yoshida T."/>
            <person name="Nagasaki K."/>
            <person name="Takashima Y."/>
            <person name="Shirai Y."/>
            <person name="Tomaru Y."/>
            <person name="Takao Y."/>
            <person name="Sakamoto S."/>
            <person name="Hiroishi S."/>
            <person name="Ogata H."/>
        </authorList>
    </citation>
    <scope>NUCLEOTIDE SEQUENCE</scope>
</reference>
<dbReference type="Proteomes" id="UP000001249">
    <property type="component" value="Segment"/>
</dbReference>
<dbReference type="GeneID" id="4484390"/>
<protein>
    <submittedName>
        <fullName evidence="1">Uncharacterized protein</fullName>
    </submittedName>
</protein>
<dbReference type="EMBL" id="AB231700">
    <property type="protein sequence ID" value="BAF36208.1"/>
    <property type="molecule type" value="Genomic_DNA"/>
</dbReference>
<sequence length="262" mass="29308">MPAIDHIVRGILLRHRCLNLLFIVINLESLIRTRAPALLGALPLLDWWIIQLLSSTDYPVVVLNKDIHSVRVPAPYDMMDSRGNFIMRSELDSWGLEPLQRAILSTKEEGSISAYVLRSGSSSTIIIYTAFSRDNSLDQEVQLEVPQNTTVATIRFNSSVPWTLRYIESPPRLEVPIPDEYVELEIDAGPYIMSTISSIYLNPSLPVTTISGPAAIHMIPQGDVFYVAINEDPNLVKAIQPNINITEYVETKNMCMEVTLGA</sequence>
<evidence type="ECO:0000313" key="1">
    <source>
        <dbReference type="EMBL" id="BAF36208.1"/>
    </source>
</evidence>